<dbReference type="AlphaFoldDB" id="A0A4Q2DAH5"/>
<evidence type="ECO:0000313" key="3">
    <source>
        <dbReference type="Proteomes" id="UP000290288"/>
    </source>
</evidence>
<sequence>MQKQDLYRRRSVTDLESSGYDTADGGYGGEDDEEYDELPTRRHKSKPAKWKSKMLIAFKAHPYKGPTWPISQIL</sequence>
<feature type="region of interest" description="Disordered" evidence="1">
    <location>
        <begin position="1"/>
        <end position="48"/>
    </location>
</feature>
<dbReference type="EMBL" id="SDEE01000417">
    <property type="protein sequence ID" value="RXW16640.1"/>
    <property type="molecule type" value="Genomic_DNA"/>
</dbReference>
<proteinExistence type="predicted"/>
<evidence type="ECO:0000256" key="1">
    <source>
        <dbReference type="SAM" id="MobiDB-lite"/>
    </source>
</evidence>
<gene>
    <name evidence="2" type="ORF">EST38_g9217</name>
</gene>
<comment type="caution">
    <text evidence="2">The sequence shown here is derived from an EMBL/GenBank/DDBJ whole genome shotgun (WGS) entry which is preliminary data.</text>
</comment>
<protein>
    <submittedName>
        <fullName evidence="2">Uncharacterized protein</fullName>
    </submittedName>
</protein>
<dbReference type="Proteomes" id="UP000290288">
    <property type="component" value="Unassembled WGS sequence"/>
</dbReference>
<evidence type="ECO:0000313" key="2">
    <source>
        <dbReference type="EMBL" id="RXW16640.1"/>
    </source>
</evidence>
<reference evidence="2 3" key="1">
    <citation type="submission" date="2019-01" db="EMBL/GenBank/DDBJ databases">
        <title>Draft genome sequence of Psathyrella aberdarensis IHI B618.</title>
        <authorList>
            <person name="Buettner E."/>
            <person name="Kellner H."/>
        </authorList>
    </citation>
    <scope>NUCLEOTIDE SEQUENCE [LARGE SCALE GENOMIC DNA]</scope>
    <source>
        <strain evidence="2 3">IHI B618</strain>
    </source>
</reference>
<organism evidence="2 3">
    <name type="scientific">Candolleomyces aberdarensis</name>
    <dbReference type="NCBI Taxonomy" id="2316362"/>
    <lineage>
        <taxon>Eukaryota</taxon>
        <taxon>Fungi</taxon>
        <taxon>Dikarya</taxon>
        <taxon>Basidiomycota</taxon>
        <taxon>Agaricomycotina</taxon>
        <taxon>Agaricomycetes</taxon>
        <taxon>Agaricomycetidae</taxon>
        <taxon>Agaricales</taxon>
        <taxon>Agaricineae</taxon>
        <taxon>Psathyrellaceae</taxon>
        <taxon>Candolleomyces</taxon>
    </lineage>
</organism>
<keyword evidence="3" id="KW-1185">Reference proteome</keyword>
<accession>A0A4Q2DAH5</accession>
<name>A0A4Q2DAH5_9AGAR</name>
<feature type="compositionally biased region" description="Basic and acidic residues" evidence="1">
    <location>
        <begin position="1"/>
        <end position="13"/>
    </location>
</feature>